<evidence type="ECO:0000256" key="1">
    <source>
        <dbReference type="SAM" id="SignalP"/>
    </source>
</evidence>
<gene>
    <name evidence="2" type="ORF">ABVV53_10785</name>
</gene>
<dbReference type="RefSeq" id="WP_353984434.1">
    <property type="nucleotide sequence ID" value="NZ_JBEWLY010000016.1"/>
</dbReference>
<evidence type="ECO:0000313" key="2">
    <source>
        <dbReference type="EMBL" id="MET1755939.1"/>
    </source>
</evidence>
<reference evidence="2 3" key="1">
    <citation type="submission" date="2024-07" db="EMBL/GenBank/DDBJ databases">
        <title>Novosphingobium kalidii RD2P27.</title>
        <authorList>
            <person name="Sun J.-Q."/>
        </authorList>
    </citation>
    <scope>NUCLEOTIDE SEQUENCE [LARGE SCALE GENOMIC DNA]</scope>
    <source>
        <strain evidence="2 3">RD2P27</strain>
    </source>
</reference>
<protein>
    <submittedName>
        <fullName evidence="2">Uncharacterized protein</fullName>
    </submittedName>
</protein>
<feature type="chain" id="PRO_5046160899" evidence="1">
    <location>
        <begin position="19"/>
        <end position="41"/>
    </location>
</feature>
<organism evidence="2 3">
    <name type="scientific">Novosphingobium kalidii</name>
    <dbReference type="NCBI Taxonomy" id="3230299"/>
    <lineage>
        <taxon>Bacteria</taxon>
        <taxon>Pseudomonadati</taxon>
        <taxon>Pseudomonadota</taxon>
        <taxon>Alphaproteobacteria</taxon>
        <taxon>Sphingomonadales</taxon>
        <taxon>Sphingomonadaceae</taxon>
        <taxon>Novosphingobium</taxon>
    </lineage>
</organism>
<evidence type="ECO:0000313" key="3">
    <source>
        <dbReference type="Proteomes" id="UP001548713"/>
    </source>
</evidence>
<comment type="caution">
    <text evidence="2">The sequence shown here is derived from an EMBL/GenBank/DDBJ whole genome shotgun (WGS) entry which is preliminary data.</text>
</comment>
<keyword evidence="3" id="KW-1185">Reference proteome</keyword>
<dbReference type="Proteomes" id="UP001548713">
    <property type="component" value="Unassembled WGS sequence"/>
</dbReference>
<proteinExistence type="predicted"/>
<dbReference type="PROSITE" id="PS51257">
    <property type="entry name" value="PROKAR_LIPOPROTEIN"/>
    <property type="match status" value="1"/>
</dbReference>
<feature type="signal peptide" evidence="1">
    <location>
        <begin position="1"/>
        <end position="18"/>
    </location>
</feature>
<keyword evidence="1" id="KW-0732">Signal</keyword>
<accession>A0ABV2D266</accession>
<name>A0ABV2D266_9SPHN</name>
<dbReference type="EMBL" id="JBEWLY010000016">
    <property type="protein sequence ID" value="MET1755939.1"/>
    <property type="molecule type" value="Genomic_DNA"/>
</dbReference>
<sequence>MKKIATAIVSCAALAVSACGDETEPADAAVALPGGTVVTED</sequence>